<organism evidence="2">
    <name type="scientific">Mesocestoides corti</name>
    <name type="common">Flatworm</name>
    <dbReference type="NCBI Taxonomy" id="53468"/>
    <lineage>
        <taxon>Eukaryota</taxon>
        <taxon>Metazoa</taxon>
        <taxon>Spiralia</taxon>
        <taxon>Lophotrochozoa</taxon>
        <taxon>Platyhelminthes</taxon>
        <taxon>Cestoda</taxon>
        <taxon>Eucestoda</taxon>
        <taxon>Cyclophyllidea</taxon>
        <taxon>Mesocestoididae</taxon>
        <taxon>Mesocestoides</taxon>
    </lineage>
</organism>
<name>A0A5K3FCV9_MESCO</name>
<proteinExistence type="predicted"/>
<dbReference type="AlphaFoldDB" id="A0A5K3FCV9"/>
<accession>A0A5K3FCV9</accession>
<evidence type="ECO:0000313" key="2">
    <source>
        <dbReference type="WBParaSite" id="MCU_007398-RA"/>
    </source>
</evidence>
<reference evidence="2" key="1">
    <citation type="submission" date="2019-11" db="UniProtKB">
        <authorList>
            <consortium name="WormBaseParasite"/>
        </authorList>
    </citation>
    <scope>IDENTIFICATION</scope>
</reference>
<evidence type="ECO:0000256" key="1">
    <source>
        <dbReference type="SAM" id="MobiDB-lite"/>
    </source>
</evidence>
<dbReference type="WBParaSite" id="MCU_007398-RA">
    <property type="protein sequence ID" value="MCU_007398-RA"/>
    <property type="gene ID" value="MCU_007398"/>
</dbReference>
<sequence>MSRQRFALEWRLHVSSSQAPLLLSVLFQGHTKKPKHAHSGMGGPPSCRSTDPSREADTPPTMALIQTNDTV</sequence>
<feature type="region of interest" description="Disordered" evidence="1">
    <location>
        <begin position="33"/>
        <end position="71"/>
    </location>
</feature>
<protein>
    <submittedName>
        <fullName evidence="2">Secreted protein</fullName>
    </submittedName>
</protein>